<name>A0A2P6TWC0_CHLSO</name>
<dbReference type="PANTHER" id="PTHR24276:SF98">
    <property type="entry name" value="FI18310P1-RELATED"/>
    <property type="match status" value="1"/>
</dbReference>
<evidence type="ECO:0000259" key="4">
    <source>
        <dbReference type="PROSITE" id="PS50240"/>
    </source>
</evidence>
<reference evidence="5 6" key="1">
    <citation type="journal article" date="2018" name="Plant J.">
        <title>Genome sequences of Chlorella sorokiniana UTEX 1602 and Micractinium conductrix SAG 241.80: implications to maltose excretion by a green alga.</title>
        <authorList>
            <person name="Arriola M.B."/>
            <person name="Velmurugan N."/>
            <person name="Zhang Y."/>
            <person name="Plunkett M.H."/>
            <person name="Hondzo H."/>
            <person name="Barney B.M."/>
        </authorList>
    </citation>
    <scope>NUCLEOTIDE SEQUENCE [LARGE SCALE GENOMIC DNA]</scope>
    <source>
        <strain evidence="6">UTEX 1602</strain>
    </source>
</reference>
<dbReference type="Pfam" id="PF00089">
    <property type="entry name" value="Trypsin"/>
    <property type="match status" value="1"/>
</dbReference>
<evidence type="ECO:0000256" key="2">
    <source>
        <dbReference type="ARBA" id="ARBA00023157"/>
    </source>
</evidence>
<dbReference type="PANTHER" id="PTHR24276">
    <property type="entry name" value="POLYSERASE-RELATED"/>
    <property type="match status" value="1"/>
</dbReference>
<comment type="caution">
    <text evidence="5">The sequence shown here is derived from an EMBL/GenBank/DDBJ whole genome shotgun (WGS) entry which is preliminary data.</text>
</comment>
<dbReference type="GO" id="GO:0006508">
    <property type="term" value="P:proteolysis"/>
    <property type="evidence" value="ECO:0007669"/>
    <property type="project" value="InterPro"/>
</dbReference>
<evidence type="ECO:0000256" key="1">
    <source>
        <dbReference type="ARBA" id="ARBA00007664"/>
    </source>
</evidence>
<dbReference type="AlphaFoldDB" id="A0A2P6TWC0"/>
<gene>
    <name evidence="5" type="ORF">C2E21_2933</name>
</gene>
<dbReference type="Gene3D" id="2.40.10.10">
    <property type="entry name" value="Trypsin-like serine proteases"/>
    <property type="match status" value="1"/>
</dbReference>
<organism evidence="5 6">
    <name type="scientific">Chlorella sorokiniana</name>
    <name type="common">Freshwater green alga</name>
    <dbReference type="NCBI Taxonomy" id="3076"/>
    <lineage>
        <taxon>Eukaryota</taxon>
        <taxon>Viridiplantae</taxon>
        <taxon>Chlorophyta</taxon>
        <taxon>core chlorophytes</taxon>
        <taxon>Trebouxiophyceae</taxon>
        <taxon>Chlorellales</taxon>
        <taxon>Chlorellaceae</taxon>
        <taxon>Chlorella clade</taxon>
        <taxon>Chlorella</taxon>
    </lineage>
</organism>
<feature type="signal peptide" evidence="3">
    <location>
        <begin position="1"/>
        <end position="28"/>
    </location>
</feature>
<proteinExistence type="inferred from homology"/>
<protein>
    <submittedName>
        <fullName evidence="5">Serine endopeptidase</fullName>
    </submittedName>
</protein>
<keyword evidence="6" id="KW-1185">Reference proteome</keyword>
<dbReference type="InterPro" id="IPR001314">
    <property type="entry name" value="Peptidase_S1A"/>
</dbReference>
<dbReference type="OrthoDB" id="546450at2759"/>
<evidence type="ECO:0000313" key="6">
    <source>
        <dbReference type="Proteomes" id="UP000239899"/>
    </source>
</evidence>
<dbReference type="Proteomes" id="UP000239899">
    <property type="component" value="Unassembled WGS sequence"/>
</dbReference>
<evidence type="ECO:0000313" key="5">
    <source>
        <dbReference type="EMBL" id="PRW58360.1"/>
    </source>
</evidence>
<dbReference type="SUPFAM" id="SSF50494">
    <property type="entry name" value="Trypsin-like serine proteases"/>
    <property type="match status" value="1"/>
</dbReference>
<dbReference type="InterPro" id="IPR043504">
    <property type="entry name" value="Peptidase_S1_PA_chymotrypsin"/>
</dbReference>
<comment type="similarity">
    <text evidence="1">Belongs to the peptidase S1 family.</text>
</comment>
<dbReference type="EMBL" id="LHPG02000005">
    <property type="protein sequence ID" value="PRW58360.1"/>
    <property type="molecule type" value="Genomic_DNA"/>
</dbReference>
<sequence length="295" mass="30292">MPCSGSGRPLAACLLVALLFSFATLSCAVDDGGATSDMLEAAALGGGNDGGGVLADRYSFVSLVTSTDGPLCAGTLVAPRAVLTTAACASGLLSAGLKPQLVTVGAFNFYLDAFRRPGKYEVQKVQQVRLHPGWTLQDARTNNLALLQLAQPSTKAPVPLAAATFAYPTALSNATVFGYGSRGSDGVWPQLHADQLTLLPDAQCRGLRAAYGPVPATQSQACTALSRVFRACSKGNLGGPLLLPGPTGGAVLAGLLTDGFACSDDPYVTSPNSPGLYEWLPQHAAWLQQQLAALA</sequence>
<feature type="domain" description="Peptidase S1" evidence="4">
    <location>
        <begin position="44"/>
        <end position="292"/>
    </location>
</feature>
<dbReference type="PRINTS" id="PR00722">
    <property type="entry name" value="CHYMOTRYPSIN"/>
</dbReference>
<dbReference type="SMART" id="SM00020">
    <property type="entry name" value="Tryp_SPc"/>
    <property type="match status" value="1"/>
</dbReference>
<evidence type="ECO:0000256" key="3">
    <source>
        <dbReference type="SAM" id="SignalP"/>
    </source>
</evidence>
<feature type="chain" id="PRO_5015192419" evidence="3">
    <location>
        <begin position="29"/>
        <end position="295"/>
    </location>
</feature>
<keyword evidence="3" id="KW-0732">Signal</keyword>
<keyword evidence="2" id="KW-1015">Disulfide bond</keyword>
<dbReference type="GO" id="GO:0004252">
    <property type="term" value="F:serine-type endopeptidase activity"/>
    <property type="evidence" value="ECO:0007669"/>
    <property type="project" value="InterPro"/>
</dbReference>
<dbReference type="PROSITE" id="PS50240">
    <property type="entry name" value="TRYPSIN_DOM"/>
    <property type="match status" value="1"/>
</dbReference>
<dbReference type="InterPro" id="IPR009003">
    <property type="entry name" value="Peptidase_S1_PA"/>
</dbReference>
<dbReference type="InterPro" id="IPR050430">
    <property type="entry name" value="Peptidase_S1"/>
</dbReference>
<dbReference type="InterPro" id="IPR001254">
    <property type="entry name" value="Trypsin_dom"/>
</dbReference>
<dbReference type="STRING" id="3076.A0A2P6TWC0"/>
<accession>A0A2P6TWC0</accession>